<proteinExistence type="predicted"/>
<feature type="compositionally biased region" description="Basic residues" evidence="1">
    <location>
        <begin position="88"/>
        <end position="99"/>
    </location>
</feature>
<reference evidence="2" key="1">
    <citation type="journal article" date="2020" name="Fungal Divers.">
        <title>Resolving the Mortierellaceae phylogeny through synthesis of multi-gene phylogenetics and phylogenomics.</title>
        <authorList>
            <person name="Vandepol N."/>
            <person name="Liber J."/>
            <person name="Desiro A."/>
            <person name="Na H."/>
            <person name="Kennedy M."/>
            <person name="Barry K."/>
            <person name="Grigoriev I.V."/>
            <person name="Miller A.N."/>
            <person name="O'Donnell K."/>
            <person name="Stajich J.E."/>
            <person name="Bonito G."/>
        </authorList>
    </citation>
    <scope>NUCLEOTIDE SEQUENCE</scope>
    <source>
        <strain evidence="2">KOD1015</strain>
    </source>
</reference>
<accession>A0A9P6G198</accession>
<evidence type="ECO:0000313" key="3">
    <source>
        <dbReference type="Proteomes" id="UP000780801"/>
    </source>
</evidence>
<name>A0A9P6G198_9FUNG</name>
<dbReference type="AlphaFoldDB" id="A0A9P6G198"/>
<sequence length="200" mass="22409">MAFPGRVRVDAAVRAADLHMVSPTVVARGDANYTVIDELDDVDSLVLQAYIAFKCEGIEQEEQESDQEAEREIGLLDPVQDGDNCGKRAGKGKSKRKNKKESQPITAETIRSVWRFHYTQRDGSCIGNPANDIGLSQYIQTLGKQLNREGVIRRKIAITLQSMEKLMAYLDRPAVQEEHGLAKCLFFQAYAPTGFYLWAK</sequence>
<protein>
    <submittedName>
        <fullName evidence="2">Uncharacterized protein</fullName>
    </submittedName>
</protein>
<feature type="region of interest" description="Disordered" evidence="1">
    <location>
        <begin position="61"/>
        <end position="105"/>
    </location>
</feature>
<evidence type="ECO:0000313" key="2">
    <source>
        <dbReference type="EMBL" id="KAF9585663.1"/>
    </source>
</evidence>
<dbReference type="EMBL" id="JAABOA010000141">
    <property type="protein sequence ID" value="KAF9585663.1"/>
    <property type="molecule type" value="Genomic_DNA"/>
</dbReference>
<keyword evidence="3" id="KW-1185">Reference proteome</keyword>
<gene>
    <name evidence="2" type="ORF">BGW38_001320</name>
</gene>
<dbReference type="OrthoDB" id="164951at2759"/>
<evidence type="ECO:0000256" key="1">
    <source>
        <dbReference type="SAM" id="MobiDB-lite"/>
    </source>
</evidence>
<dbReference type="Proteomes" id="UP000780801">
    <property type="component" value="Unassembled WGS sequence"/>
</dbReference>
<organism evidence="2 3">
    <name type="scientific">Lunasporangiospora selenospora</name>
    <dbReference type="NCBI Taxonomy" id="979761"/>
    <lineage>
        <taxon>Eukaryota</taxon>
        <taxon>Fungi</taxon>
        <taxon>Fungi incertae sedis</taxon>
        <taxon>Mucoromycota</taxon>
        <taxon>Mortierellomycotina</taxon>
        <taxon>Mortierellomycetes</taxon>
        <taxon>Mortierellales</taxon>
        <taxon>Mortierellaceae</taxon>
        <taxon>Lunasporangiospora</taxon>
    </lineage>
</organism>
<comment type="caution">
    <text evidence="2">The sequence shown here is derived from an EMBL/GenBank/DDBJ whole genome shotgun (WGS) entry which is preliminary data.</text>
</comment>